<gene>
    <name evidence="2" type="ORF">J2S15_002458</name>
</gene>
<proteinExistence type="predicted"/>
<dbReference type="PROSITE" id="PS51186">
    <property type="entry name" value="GNAT"/>
    <property type="match status" value="1"/>
</dbReference>
<dbReference type="PANTHER" id="PTHR43792">
    <property type="entry name" value="GNAT FAMILY, PUTATIVE (AFU_ORTHOLOGUE AFUA_3G00765)-RELATED-RELATED"/>
    <property type="match status" value="1"/>
</dbReference>
<evidence type="ECO:0000313" key="3">
    <source>
        <dbReference type="Proteomes" id="UP001230220"/>
    </source>
</evidence>
<comment type="caution">
    <text evidence="2">The sequence shown here is derived from an EMBL/GenBank/DDBJ whole genome shotgun (WGS) entry which is preliminary data.</text>
</comment>
<accession>A0ABU0E475</accession>
<reference evidence="2 3" key="1">
    <citation type="submission" date="2023-07" db="EMBL/GenBank/DDBJ databases">
        <title>Genomic Encyclopedia of Type Strains, Phase IV (KMG-IV): sequencing the most valuable type-strain genomes for metagenomic binning, comparative biology and taxonomic classification.</title>
        <authorList>
            <person name="Goeker M."/>
        </authorList>
    </citation>
    <scope>NUCLEOTIDE SEQUENCE [LARGE SCALE GENOMIC DNA]</scope>
    <source>
        <strain evidence="2 3">DSM 16784</strain>
    </source>
</reference>
<name>A0ABU0E475_9FIRM</name>
<dbReference type="EMBL" id="JAUSUR010000004">
    <property type="protein sequence ID" value="MDQ0361708.1"/>
    <property type="molecule type" value="Genomic_DNA"/>
</dbReference>
<organism evidence="2 3">
    <name type="scientific">Breznakia pachnodae</name>
    <dbReference type="NCBI Taxonomy" id="265178"/>
    <lineage>
        <taxon>Bacteria</taxon>
        <taxon>Bacillati</taxon>
        <taxon>Bacillota</taxon>
        <taxon>Erysipelotrichia</taxon>
        <taxon>Erysipelotrichales</taxon>
        <taxon>Erysipelotrichaceae</taxon>
        <taxon>Breznakia</taxon>
    </lineage>
</organism>
<evidence type="ECO:0000313" key="2">
    <source>
        <dbReference type="EMBL" id="MDQ0361708.1"/>
    </source>
</evidence>
<protein>
    <submittedName>
        <fullName evidence="2">RimJ/RimL family protein N-acetyltransferase</fullName>
    </submittedName>
</protein>
<evidence type="ECO:0000259" key="1">
    <source>
        <dbReference type="PROSITE" id="PS51186"/>
    </source>
</evidence>
<dbReference type="InterPro" id="IPR016181">
    <property type="entry name" value="Acyl_CoA_acyltransferase"/>
</dbReference>
<dbReference type="InterPro" id="IPR000182">
    <property type="entry name" value="GNAT_dom"/>
</dbReference>
<dbReference type="RefSeq" id="WP_307408666.1">
    <property type="nucleotide sequence ID" value="NZ_JAUSUR010000004.1"/>
</dbReference>
<dbReference type="Proteomes" id="UP001230220">
    <property type="component" value="Unassembled WGS sequence"/>
</dbReference>
<feature type="domain" description="N-acetyltransferase" evidence="1">
    <location>
        <begin position="7"/>
        <end position="166"/>
    </location>
</feature>
<dbReference type="Gene3D" id="3.40.630.30">
    <property type="match status" value="1"/>
</dbReference>
<dbReference type="SUPFAM" id="SSF55729">
    <property type="entry name" value="Acyl-CoA N-acyltransferases (Nat)"/>
    <property type="match status" value="1"/>
</dbReference>
<dbReference type="CDD" id="cd04301">
    <property type="entry name" value="NAT_SF"/>
    <property type="match status" value="1"/>
</dbReference>
<dbReference type="InterPro" id="IPR051531">
    <property type="entry name" value="N-acetyltransferase"/>
</dbReference>
<keyword evidence="3" id="KW-1185">Reference proteome</keyword>
<sequence length="167" mass="19612">MIVTERLILKPYSDNDQKRMIELLTNKEIKKTFIIPDFDTQENAVKMFFKMKDYSLSDEHYERGIYYNNNLIGWINDVDSKDDMIELGYVIDPEYSGRGFATEALQAAIKDLFKNGYNEVIAGAFASNKGSFKVMEKCGMKRINKEEEFVYQGELQHCIYYSIRKYK</sequence>
<dbReference type="Pfam" id="PF13302">
    <property type="entry name" value="Acetyltransf_3"/>
    <property type="match status" value="1"/>
</dbReference>